<protein>
    <submittedName>
        <fullName evidence="2">Uncharacterized protein DUF3301</fullName>
    </submittedName>
</protein>
<evidence type="ECO:0000313" key="2">
    <source>
        <dbReference type="EMBL" id="TDQ37272.1"/>
    </source>
</evidence>
<proteinExistence type="predicted"/>
<comment type="caution">
    <text evidence="2">The sequence shown here is derived from an EMBL/GenBank/DDBJ whole genome shotgun (WGS) entry which is preliminary data.</text>
</comment>
<organism evidence="2 3">
    <name type="scientific">Thiopseudomonas denitrificans</name>
    <dbReference type="NCBI Taxonomy" id="1501432"/>
    <lineage>
        <taxon>Bacteria</taxon>
        <taxon>Pseudomonadati</taxon>
        <taxon>Pseudomonadota</taxon>
        <taxon>Gammaproteobacteria</taxon>
        <taxon>Pseudomonadales</taxon>
        <taxon>Pseudomonadaceae</taxon>
        <taxon>Thiopseudomonas</taxon>
    </lineage>
</organism>
<evidence type="ECO:0000256" key="1">
    <source>
        <dbReference type="SAM" id="Phobius"/>
    </source>
</evidence>
<gene>
    <name evidence="2" type="ORF">DFQ45_10852</name>
</gene>
<dbReference type="Proteomes" id="UP000294575">
    <property type="component" value="Unassembled WGS sequence"/>
</dbReference>
<dbReference type="OrthoDB" id="5959530at2"/>
<name>A0A4R6TWY5_9GAMM</name>
<keyword evidence="1" id="KW-1133">Transmembrane helix</keyword>
<keyword evidence="1" id="KW-0472">Membrane</keyword>
<keyword evidence="1" id="KW-0812">Transmembrane</keyword>
<dbReference type="InterPro" id="IPR021732">
    <property type="entry name" value="DUF3301"/>
</dbReference>
<feature type="transmembrane region" description="Helical" evidence="1">
    <location>
        <begin position="6"/>
        <end position="24"/>
    </location>
</feature>
<sequence length="126" mass="14157">MGINVTLGEVVAGLFLLALLGWFWRGRGVREQALQHAQRRCRAEGLQLLDAHVAFAGWRWLADDRGRRRLVRRYTFEFSATGLERRSGSLAMAGRHLLQLELPPYPVTGEVPLVGQEVLRQPPAGD</sequence>
<dbReference type="RefSeq" id="WP_101495837.1">
    <property type="nucleotide sequence ID" value="NZ_LNJZ01000003.1"/>
</dbReference>
<keyword evidence="3" id="KW-1185">Reference proteome</keyword>
<accession>A0A4R6TWY5</accession>
<dbReference type="Pfam" id="PF11743">
    <property type="entry name" value="DUF3301"/>
    <property type="match status" value="1"/>
</dbReference>
<dbReference type="AlphaFoldDB" id="A0A4R6TWY5"/>
<reference evidence="2 3" key="1">
    <citation type="submission" date="2019-03" db="EMBL/GenBank/DDBJ databases">
        <title>Genomic Encyclopedia of Type Strains, Phase IV (KMG-IV): sequencing the most valuable type-strain genomes for metagenomic binning, comparative biology and taxonomic classification.</title>
        <authorList>
            <person name="Goeker M."/>
        </authorList>
    </citation>
    <scope>NUCLEOTIDE SEQUENCE [LARGE SCALE GENOMIC DNA]</scope>
    <source>
        <strain evidence="2 3">DSM 28679</strain>
    </source>
</reference>
<dbReference type="EMBL" id="SNYK01000008">
    <property type="protein sequence ID" value="TDQ37272.1"/>
    <property type="molecule type" value="Genomic_DNA"/>
</dbReference>
<evidence type="ECO:0000313" key="3">
    <source>
        <dbReference type="Proteomes" id="UP000294575"/>
    </source>
</evidence>